<keyword evidence="2" id="KW-1185">Reference proteome</keyword>
<protein>
    <submittedName>
        <fullName evidence="1">Uncharacterized protein</fullName>
    </submittedName>
</protein>
<dbReference type="AlphaFoldDB" id="A0AAE0YB40"/>
<accession>A0AAE0YB40</accession>
<name>A0AAE0YB40_9GAST</name>
<gene>
    <name evidence="1" type="ORF">RRG08_039712</name>
</gene>
<evidence type="ECO:0000313" key="1">
    <source>
        <dbReference type="EMBL" id="KAK3738305.1"/>
    </source>
</evidence>
<evidence type="ECO:0000313" key="2">
    <source>
        <dbReference type="Proteomes" id="UP001283361"/>
    </source>
</evidence>
<proteinExistence type="predicted"/>
<sequence>MSQLSALTRVNKFSGSKDHTARDLHCTNYRIKLTTNENQQVVDHGRWSVMLTSRDLNCTNTLYSHIERLQPDKGGE</sequence>
<reference evidence="1" key="1">
    <citation type="journal article" date="2023" name="G3 (Bethesda)">
        <title>A reference genome for the long-term kleptoplast-retaining sea slug Elysia crispata morphotype clarki.</title>
        <authorList>
            <person name="Eastman K.E."/>
            <person name="Pendleton A.L."/>
            <person name="Shaikh M.A."/>
            <person name="Suttiyut T."/>
            <person name="Ogas R."/>
            <person name="Tomko P."/>
            <person name="Gavelis G."/>
            <person name="Widhalm J.R."/>
            <person name="Wisecaver J.H."/>
        </authorList>
    </citation>
    <scope>NUCLEOTIDE SEQUENCE</scope>
    <source>
        <strain evidence="1">ECLA1</strain>
    </source>
</reference>
<dbReference type="Proteomes" id="UP001283361">
    <property type="component" value="Unassembled WGS sequence"/>
</dbReference>
<organism evidence="1 2">
    <name type="scientific">Elysia crispata</name>
    <name type="common">lettuce slug</name>
    <dbReference type="NCBI Taxonomy" id="231223"/>
    <lineage>
        <taxon>Eukaryota</taxon>
        <taxon>Metazoa</taxon>
        <taxon>Spiralia</taxon>
        <taxon>Lophotrochozoa</taxon>
        <taxon>Mollusca</taxon>
        <taxon>Gastropoda</taxon>
        <taxon>Heterobranchia</taxon>
        <taxon>Euthyneura</taxon>
        <taxon>Panpulmonata</taxon>
        <taxon>Sacoglossa</taxon>
        <taxon>Placobranchoidea</taxon>
        <taxon>Plakobranchidae</taxon>
        <taxon>Elysia</taxon>
    </lineage>
</organism>
<comment type="caution">
    <text evidence="1">The sequence shown here is derived from an EMBL/GenBank/DDBJ whole genome shotgun (WGS) entry which is preliminary data.</text>
</comment>
<dbReference type="EMBL" id="JAWDGP010006599">
    <property type="protein sequence ID" value="KAK3738305.1"/>
    <property type="molecule type" value="Genomic_DNA"/>
</dbReference>